<keyword evidence="6 8" id="KW-1133">Transmembrane helix</keyword>
<keyword evidence="7 8" id="KW-0472">Membrane</keyword>
<feature type="transmembrane region" description="Helical" evidence="8">
    <location>
        <begin position="193"/>
        <end position="211"/>
    </location>
</feature>
<evidence type="ECO:0000256" key="8">
    <source>
        <dbReference type="RuleBase" id="RU363041"/>
    </source>
</evidence>
<evidence type="ECO:0000256" key="6">
    <source>
        <dbReference type="ARBA" id="ARBA00022989"/>
    </source>
</evidence>
<dbReference type="InterPro" id="IPR052017">
    <property type="entry name" value="TSUP"/>
</dbReference>
<evidence type="ECO:0000256" key="4">
    <source>
        <dbReference type="ARBA" id="ARBA00022475"/>
    </source>
</evidence>
<evidence type="ECO:0000313" key="9">
    <source>
        <dbReference type="EMBL" id="MFC5381208.1"/>
    </source>
</evidence>
<evidence type="ECO:0000256" key="3">
    <source>
        <dbReference type="ARBA" id="ARBA00022448"/>
    </source>
</evidence>
<dbReference type="EMBL" id="JBHSLD010000009">
    <property type="protein sequence ID" value="MFC5381208.1"/>
    <property type="molecule type" value="Genomic_DNA"/>
</dbReference>
<comment type="caution">
    <text evidence="9">The sequence shown here is derived from an EMBL/GenBank/DDBJ whole genome shotgun (WGS) entry which is preliminary data.</text>
</comment>
<feature type="transmembrane region" description="Helical" evidence="8">
    <location>
        <begin position="223"/>
        <end position="241"/>
    </location>
</feature>
<gene>
    <name evidence="9" type="ORF">ACFPJ6_10425</name>
</gene>
<keyword evidence="4 8" id="KW-1003">Cell membrane</keyword>
<evidence type="ECO:0000256" key="2">
    <source>
        <dbReference type="ARBA" id="ARBA00009142"/>
    </source>
</evidence>
<dbReference type="Proteomes" id="UP001596122">
    <property type="component" value="Unassembled WGS sequence"/>
</dbReference>
<evidence type="ECO:0000256" key="5">
    <source>
        <dbReference type="ARBA" id="ARBA00022692"/>
    </source>
</evidence>
<name>A0ABW0GMP1_9MICO</name>
<feature type="transmembrane region" description="Helical" evidence="8">
    <location>
        <begin position="163"/>
        <end position="181"/>
    </location>
</feature>
<organism evidence="9 10">
    <name type="scientific">Aquipuribacter nitratireducens</name>
    <dbReference type="NCBI Taxonomy" id="650104"/>
    <lineage>
        <taxon>Bacteria</taxon>
        <taxon>Bacillati</taxon>
        <taxon>Actinomycetota</taxon>
        <taxon>Actinomycetes</taxon>
        <taxon>Micrococcales</taxon>
        <taxon>Intrasporangiaceae</taxon>
        <taxon>Aquipuribacter</taxon>
    </lineage>
</organism>
<comment type="subcellular location">
    <subcellularLocation>
        <location evidence="1 8">Cell membrane</location>
        <topology evidence="1 8">Multi-pass membrane protein</topology>
    </subcellularLocation>
</comment>
<evidence type="ECO:0000256" key="7">
    <source>
        <dbReference type="ARBA" id="ARBA00023136"/>
    </source>
</evidence>
<keyword evidence="5 8" id="KW-0812">Transmembrane</keyword>
<feature type="transmembrane region" description="Helical" evidence="8">
    <location>
        <begin position="95"/>
        <end position="114"/>
    </location>
</feature>
<reference evidence="10" key="1">
    <citation type="journal article" date="2019" name="Int. J. Syst. Evol. Microbiol.">
        <title>The Global Catalogue of Microorganisms (GCM) 10K type strain sequencing project: providing services to taxonomists for standard genome sequencing and annotation.</title>
        <authorList>
            <consortium name="The Broad Institute Genomics Platform"/>
            <consortium name="The Broad Institute Genome Sequencing Center for Infectious Disease"/>
            <person name="Wu L."/>
            <person name="Ma J."/>
        </authorList>
    </citation>
    <scope>NUCLEOTIDE SEQUENCE [LARGE SCALE GENOMIC DNA]</scope>
    <source>
        <strain evidence="10">CCUG 43114</strain>
    </source>
</reference>
<dbReference type="PANTHER" id="PTHR30269">
    <property type="entry name" value="TRANSMEMBRANE PROTEIN YFCA"/>
    <property type="match status" value="1"/>
</dbReference>
<protein>
    <recommendedName>
        <fullName evidence="8">Probable membrane transporter protein</fullName>
    </recommendedName>
</protein>
<accession>A0ABW0GMP1</accession>
<dbReference type="InterPro" id="IPR002781">
    <property type="entry name" value="TM_pro_TauE-like"/>
</dbReference>
<proteinExistence type="inferred from homology"/>
<evidence type="ECO:0000256" key="1">
    <source>
        <dbReference type="ARBA" id="ARBA00004651"/>
    </source>
</evidence>
<feature type="transmembrane region" description="Helical" evidence="8">
    <location>
        <begin position="27"/>
        <end position="58"/>
    </location>
</feature>
<sequence>MLVALVVAAAVLLGAVAQRVSGMGFALVLAPVLVLAVGPVDGVLMVNVCGAASSCLVITRVWRLIDWRQYALLAVPALVAVIPGALVAARLGGPVLQVSIGVLVVVALTLSLVVTGNRTRTAARLPTGILSGAASGFMSATAGVSGPTVSIYAVLTRWEHRQFAATVQPVFATLGLAAFVGKAVALPEGLPEYQWWLWPLILACTVAGLAVGERLAAVVSPRAARVSVIALAYGGGVVAVLDGLGVTGG</sequence>
<comment type="similarity">
    <text evidence="2 8">Belongs to the 4-toluene sulfonate uptake permease (TSUP) (TC 2.A.102) family.</text>
</comment>
<dbReference type="RefSeq" id="WP_340270642.1">
    <property type="nucleotide sequence ID" value="NZ_JBBEOG010000007.1"/>
</dbReference>
<keyword evidence="10" id="KW-1185">Reference proteome</keyword>
<feature type="transmembrane region" description="Helical" evidence="8">
    <location>
        <begin position="70"/>
        <end position="89"/>
    </location>
</feature>
<evidence type="ECO:0000313" key="10">
    <source>
        <dbReference type="Proteomes" id="UP001596122"/>
    </source>
</evidence>
<dbReference type="PANTHER" id="PTHR30269:SF37">
    <property type="entry name" value="MEMBRANE TRANSPORTER PROTEIN"/>
    <property type="match status" value="1"/>
</dbReference>
<dbReference type="Pfam" id="PF01925">
    <property type="entry name" value="TauE"/>
    <property type="match status" value="1"/>
</dbReference>
<keyword evidence="3" id="KW-0813">Transport</keyword>